<proteinExistence type="predicted"/>
<dbReference type="GeneID" id="91094588"/>
<keyword evidence="1" id="KW-1133">Transmembrane helix</keyword>
<sequence>MLSRLRRKSTGPLPDVRSVNFTKEHITVSRTIARRKRILDTIWNRISLIRAILALAGFLWLLALPYEGLWKGTYVDEHALQPAQVTTHFDWANVHKADLYLDRLEKIINLPFEERTSSLQDTFSASGLSTSNTSTSTYAHVKPPRSKSTESILVSANWLSRDGTPNLRGIATLLALGDFLRGQNHWAFDFILVIGEGYMEGLEGFMQEYPSLFSGVIWTGLNIDYPGHSFSHIGLFYEGVNGRLPNQDIINTVQRVAQFTGGVPTRFHDIPDELPNIQAPEWLRTYLLASKQLLHHFGYMITGRASAAHGVLARHRIDSLTLYCTPAEGPHGFHTLGKTLESTLRSQNNLLERLHASYFFYLLPKPWNFIPIGQYLPSAILFGSSLTLGGLQIKGYVLRGLFILLPGFVVSGLSYLLDFDPIYPSLFILPFNLKLLNMLDKNDGNSIIMKEIRKSSKSLSLLFYGCLISTLSMLNYPQAIFLALICFLYLIDINTKYPKFNNYYKLLLLICTQPGLILILSKRFLGIDLELKREYEQLGNLTWPIGIYFIWLPLWINTFLTIKYD</sequence>
<dbReference type="RefSeq" id="XP_066075764.1">
    <property type="nucleotide sequence ID" value="XM_066219667.1"/>
</dbReference>
<keyword evidence="3" id="KW-1185">Reference proteome</keyword>
<dbReference type="EMBL" id="CP144102">
    <property type="protein sequence ID" value="WWC89001.1"/>
    <property type="molecule type" value="Genomic_DNA"/>
</dbReference>
<evidence type="ECO:0000256" key="1">
    <source>
        <dbReference type="SAM" id="Phobius"/>
    </source>
</evidence>
<organism evidence="2 3">
    <name type="scientific">Kwoniella dendrophila CBS 6074</name>
    <dbReference type="NCBI Taxonomy" id="1295534"/>
    <lineage>
        <taxon>Eukaryota</taxon>
        <taxon>Fungi</taxon>
        <taxon>Dikarya</taxon>
        <taxon>Basidiomycota</taxon>
        <taxon>Agaricomycotina</taxon>
        <taxon>Tremellomycetes</taxon>
        <taxon>Tremellales</taxon>
        <taxon>Cryptococcaceae</taxon>
        <taxon>Kwoniella</taxon>
    </lineage>
</organism>
<name>A0AAX4JUX1_9TREE</name>
<dbReference type="AlphaFoldDB" id="A0AAX4JUX1"/>
<evidence type="ECO:0000313" key="2">
    <source>
        <dbReference type="EMBL" id="WWC89001.1"/>
    </source>
</evidence>
<feature type="transmembrane region" description="Helical" evidence="1">
    <location>
        <begin position="42"/>
        <end position="63"/>
    </location>
</feature>
<gene>
    <name evidence="2" type="ORF">L201_003918</name>
</gene>
<feature type="transmembrane region" description="Helical" evidence="1">
    <location>
        <begin position="461"/>
        <end position="491"/>
    </location>
</feature>
<evidence type="ECO:0008006" key="4">
    <source>
        <dbReference type="Google" id="ProtNLM"/>
    </source>
</evidence>
<feature type="transmembrane region" description="Helical" evidence="1">
    <location>
        <begin position="541"/>
        <end position="562"/>
    </location>
</feature>
<dbReference type="InterPro" id="IPR007246">
    <property type="entry name" value="Gaa1"/>
</dbReference>
<dbReference type="GO" id="GO:0042765">
    <property type="term" value="C:GPI-anchor transamidase complex"/>
    <property type="evidence" value="ECO:0007669"/>
    <property type="project" value="InterPro"/>
</dbReference>
<dbReference type="PANTHER" id="PTHR13304:SF0">
    <property type="entry name" value="GLYCOSYLPHOSPHATIDYLINOSITOL ANCHOR ATTACHMENT 1 PROTEIN"/>
    <property type="match status" value="1"/>
</dbReference>
<evidence type="ECO:0000313" key="3">
    <source>
        <dbReference type="Proteomes" id="UP001355207"/>
    </source>
</evidence>
<dbReference type="GO" id="GO:0016255">
    <property type="term" value="P:attachment of GPI anchor to protein"/>
    <property type="evidence" value="ECO:0007669"/>
    <property type="project" value="TreeGrafter"/>
</dbReference>
<reference evidence="2 3" key="1">
    <citation type="submission" date="2024-01" db="EMBL/GenBank/DDBJ databases">
        <title>Comparative genomics of Cryptococcus and Kwoniella reveals pathogenesis evolution and contrasting modes of karyotype evolution via chromosome fusion or intercentromeric recombination.</title>
        <authorList>
            <person name="Coelho M.A."/>
            <person name="David-Palma M."/>
            <person name="Shea T."/>
            <person name="Bowers K."/>
            <person name="McGinley-Smith S."/>
            <person name="Mohammad A.W."/>
            <person name="Gnirke A."/>
            <person name="Yurkov A.M."/>
            <person name="Nowrousian M."/>
            <person name="Sun S."/>
            <person name="Cuomo C.A."/>
            <person name="Heitman J."/>
        </authorList>
    </citation>
    <scope>NUCLEOTIDE SEQUENCE [LARGE SCALE GENOMIC DNA]</scope>
    <source>
        <strain evidence="2 3">CBS 6074</strain>
    </source>
</reference>
<feature type="transmembrane region" description="Helical" evidence="1">
    <location>
        <begin position="396"/>
        <end position="416"/>
    </location>
</feature>
<protein>
    <recommendedName>
        <fullName evidence="4">Glycosylphosphatidylinositol transamidase</fullName>
    </recommendedName>
</protein>
<dbReference type="Proteomes" id="UP001355207">
    <property type="component" value="Chromosome 5"/>
</dbReference>
<feature type="transmembrane region" description="Helical" evidence="1">
    <location>
        <begin position="503"/>
        <end position="520"/>
    </location>
</feature>
<dbReference type="PANTHER" id="PTHR13304">
    <property type="entry name" value="GLYCOSYLPHOSPHATIDYLINOSITOL ANCHOR ATTACHMENT 1 PROTEIN"/>
    <property type="match status" value="1"/>
</dbReference>
<accession>A0AAX4JUX1</accession>
<keyword evidence="1" id="KW-0472">Membrane</keyword>
<feature type="transmembrane region" description="Helical" evidence="1">
    <location>
        <begin position="372"/>
        <end position="389"/>
    </location>
</feature>
<dbReference type="Pfam" id="PF04114">
    <property type="entry name" value="Gaa1"/>
    <property type="match status" value="1"/>
</dbReference>
<keyword evidence="1" id="KW-0812">Transmembrane</keyword>